<keyword evidence="1" id="KW-1133">Transmembrane helix</keyword>
<dbReference type="WBParaSite" id="TCONS_00013951.p1">
    <property type="protein sequence ID" value="TCONS_00013951.p1"/>
    <property type="gene ID" value="XLOC_009040"/>
</dbReference>
<evidence type="ECO:0000313" key="3">
    <source>
        <dbReference type="WBParaSite" id="TCONS_00013951.p1"/>
    </source>
</evidence>
<organism evidence="2 3">
    <name type="scientific">Strongyloides stercoralis</name>
    <name type="common">Threadworm</name>
    <dbReference type="NCBI Taxonomy" id="6248"/>
    <lineage>
        <taxon>Eukaryota</taxon>
        <taxon>Metazoa</taxon>
        <taxon>Ecdysozoa</taxon>
        <taxon>Nematoda</taxon>
        <taxon>Chromadorea</taxon>
        <taxon>Rhabditida</taxon>
        <taxon>Tylenchina</taxon>
        <taxon>Panagrolaimomorpha</taxon>
        <taxon>Strongyloidoidea</taxon>
        <taxon>Strongyloididae</taxon>
        <taxon>Strongyloides</taxon>
    </lineage>
</organism>
<name>A0AAF5DKE7_STRER</name>
<keyword evidence="2" id="KW-1185">Reference proteome</keyword>
<evidence type="ECO:0000256" key="1">
    <source>
        <dbReference type="SAM" id="Phobius"/>
    </source>
</evidence>
<reference evidence="3" key="1">
    <citation type="submission" date="2024-02" db="UniProtKB">
        <authorList>
            <consortium name="WormBaseParasite"/>
        </authorList>
    </citation>
    <scope>IDENTIFICATION</scope>
</reference>
<keyword evidence="1" id="KW-0472">Membrane</keyword>
<proteinExistence type="predicted"/>
<dbReference type="Proteomes" id="UP000035681">
    <property type="component" value="Unplaced"/>
</dbReference>
<keyword evidence="1" id="KW-0812">Transmembrane</keyword>
<sequence length="229" mass="27198">MSESKSFPKIRNSDLIVLFEKLDDIIYVINFLSNKLELQNNSIEKFTEQNLFDKKARNVILNHENSIKNAVYNTVKKMILIQNESLKKTNFIKYKTMIKDLDSNNKDVFQKWIKEEGGLSLYLNTDNEKLSKFLNEKNSLISRIIKMINMGMHTFFYIIKKFFLEFNIINKINKVQKFFKSPKKINKISRKRSRLDLNSSTSSLPDIGTSKKILIGMFFFFYFIYIYNK</sequence>
<dbReference type="AlphaFoldDB" id="A0AAF5DKE7"/>
<feature type="transmembrane region" description="Helical" evidence="1">
    <location>
        <begin position="209"/>
        <end position="227"/>
    </location>
</feature>
<protein>
    <submittedName>
        <fullName evidence="3">Uncharacterized protein</fullName>
    </submittedName>
</protein>
<accession>A0AAF5DKE7</accession>
<evidence type="ECO:0000313" key="2">
    <source>
        <dbReference type="Proteomes" id="UP000035681"/>
    </source>
</evidence>